<name>A0ABX8SAW6_9ACTN</name>
<evidence type="ECO:0000313" key="4">
    <source>
        <dbReference type="Proteomes" id="UP000887023"/>
    </source>
</evidence>
<organism evidence="3 4">
    <name type="scientific">Skermania pinensis</name>
    <dbReference type="NCBI Taxonomy" id="39122"/>
    <lineage>
        <taxon>Bacteria</taxon>
        <taxon>Bacillati</taxon>
        <taxon>Actinomycetota</taxon>
        <taxon>Actinomycetes</taxon>
        <taxon>Mycobacteriales</taxon>
        <taxon>Gordoniaceae</taxon>
        <taxon>Skermania</taxon>
    </lineage>
</organism>
<dbReference type="InterPro" id="IPR013760">
    <property type="entry name" value="Topo_IIA-like_dom_sf"/>
</dbReference>
<gene>
    <name evidence="3" type="ORF">KV203_04075</name>
</gene>
<dbReference type="Gene3D" id="1.10.268.10">
    <property type="entry name" value="Topoisomerase, domain 3"/>
    <property type="match status" value="1"/>
</dbReference>
<dbReference type="Proteomes" id="UP000887023">
    <property type="component" value="Chromosome"/>
</dbReference>
<feature type="domain" description="N-acetyltransferase" evidence="2">
    <location>
        <begin position="103"/>
        <end position="215"/>
    </location>
</feature>
<dbReference type="InterPro" id="IPR000182">
    <property type="entry name" value="GNAT_dom"/>
</dbReference>
<sequence>MTSTTAQDRIQDRRELTAVLVRALERRHEVLDAIVDAADRDEATAAIATLLDADPDHAQAVLGMTFGRLTKDERRKTQAELDDLDQRLEWTARDRPASTGRTVELRVFTADDRDVFGRRCADQYPDWDADRVAAERAQVLSRIEEETAAWFVAEETSGSTVGLVFGEIGSGEVDVAIWIDPERRKQGFGTAVIKHARDEFAREFPGTVLVVRSPS</sequence>
<reference evidence="3" key="1">
    <citation type="submission" date="2021-07" db="EMBL/GenBank/DDBJ databases">
        <title>Candidatus Kaistella beijingensis sp. nov. isolated from a municipal wastewater treatment plant is involved in sludge foaming.</title>
        <authorList>
            <person name="Song Y."/>
            <person name="Liu S.-J."/>
        </authorList>
    </citation>
    <scope>NUCLEOTIDE SEQUENCE</scope>
    <source>
        <strain evidence="3">DSM 43998</strain>
    </source>
</reference>
<dbReference type="EMBL" id="CP079105">
    <property type="protein sequence ID" value="QXQ14591.1"/>
    <property type="molecule type" value="Genomic_DNA"/>
</dbReference>
<keyword evidence="3" id="KW-0012">Acyltransferase</keyword>
<dbReference type="SUPFAM" id="SSF56719">
    <property type="entry name" value="Type II DNA topoisomerase"/>
    <property type="match status" value="1"/>
</dbReference>
<dbReference type="Pfam" id="PF00583">
    <property type="entry name" value="Acetyltransf_1"/>
    <property type="match status" value="1"/>
</dbReference>
<dbReference type="CDD" id="cd04301">
    <property type="entry name" value="NAT_SF"/>
    <property type="match status" value="1"/>
</dbReference>
<evidence type="ECO:0000313" key="3">
    <source>
        <dbReference type="EMBL" id="QXQ14591.1"/>
    </source>
</evidence>
<keyword evidence="4" id="KW-1185">Reference proteome</keyword>
<dbReference type="RefSeq" id="WP_066468655.1">
    <property type="nucleotide sequence ID" value="NZ_CBCRUZ010000004.1"/>
</dbReference>
<accession>A0ABX8SAW6</accession>
<evidence type="ECO:0000259" key="2">
    <source>
        <dbReference type="PROSITE" id="PS51186"/>
    </source>
</evidence>
<protein>
    <submittedName>
        <fullName evidence="3">GNAT family N-acetyltransferase</fullName>
        <ecNumber evidence="3">2.3.1.-</ecNumber>
    </submittedName>
</protein>
<dbReference type="EC" id="2.3.1.-" evidence="3"/>
<evidence type="ECO:0000256" key="1">
    <source>
        <dbReference type="ARBA" id="ARBA00000185"/>
    </source>
</evidence>
<dbReference type="InterPro" id="IPR013757">
    <property type="entry name" value="Topo_IIA_A_a_sf"/>
</dbReference>
<dbReference type="InterPro" id="IPR016181">
    <property type="entry name" value="Acyl_CoA_acyltransferase"/>
</dbReference>
<proteinExistence type="predicted"/>
<comment type="catalytic activity">
    <reaction evidence="1">
        <text>ATP-dependent breakage, passage and rejoining of double-stranded DNA.</text>
        <dbReference type="EC" id="5.6.2.2"/>
    </reaction>
</comment>
<keyword evidence="3" id="KW-0808">Transferase</keyword>
<dbReference type="PROSITE" id="PS51186">
    <property type="entry name" value="GNAT"/>
    <property type="match status" value="1"/>
</dbReference>
<dbReference type="SUPFAM" id="SSF55729">
    <property type="entry name" value="Acyl-CoA N-acyltransferases (Nat)"/>
    <property type="match status" value="1"/>
</dbReference>
<dbReference type="Gene3D" id="3.40.630.30">
    <property type="match status" value="1"/>
</dbReference>
<dbReference type="GO" id="GO:0016746">
    <property type="term" value="F:acyltransferase activity"/>
    <property type="evidence" value="ECO:0007669"/>
    <property type="project" value="UniProtKB-KW"/>
</dbReference>